<evidence type="ECO:0000313" key="2">
    <source>
        <dbReference type="EMBL" id="KAK4082540.1"/>
    </source>
</evidence>
<keyword evidence="3" id="KW-1185">Reference proteome</keyword>
<feature type="region of interest" description="Disordered" evidence="1">
    <location>
        <begin position="208"/>
        <end position="231"/>
    </location>
</feature>
<dbReference type="EMBL" id="JAWRVI010000064">
    <property type="protein sequence ID" value="KAK4082540.1"/>
    <property type="molecule type" value="Genomic_DNA"/>
</dbReference>
<evidence type="ECO:0000256" key="1">
    <source>
        <dbReference type="SAM" id="MobiDB-lite"/>
    </source>
</evidence>
<evidence type="ECO:0000313" key="3">
    <source>
        <dbReference type="Proteomes" id="UP001287286"/>
    </source>
</evidence>
<reference evidence="2 3" key="1">
    <citation type="journal article" date="2024" name="Microbiol. Resour. Announc.">
        <title>Genome annotations for the ascomycete fungi Trichoderma harzianum, Trichoderma aggressivum, and Purpureocillium lilacinum.</title>
        <authorList>
            <person name="Beijen E.P.W."/>
            <person name="Ohm R.A."/>
        </authorList>
    </citation>
    <scope>NUCLEOTIDE SEQUENCE [LARGE SCALE GENOMIC DNA]</scope>
    <source>
        <strain evidence="2 3">CBS 150709</strain>
    </source>
</reference>
<dbReference type="Proteomes" id="UP001287286">
    <property type="component" value="Unassembled WGS sequence"/>
</dbReference>
<accession>A0ABR0BKL0</accession>
<sequence length="231" mass="24642">MVAPLANQVGPLYGPAKQATVALRGCSSLKPPSSQRLTRVLPFISGPSFLDFNRVPGYPAGGRWLPTRPLRQYHPELLAPATIHIIIGMAAPVSTGISSGSNMVDRGTACESVDISQSGRRLNDHSPPPSPSHSTACVSVAFQPGQAHPATMTALCPLVDVIPSFAGDPAETFRFRSATIVAFCRRVSRLAVEKEVAAAFSQNMVADKGSRLTKSKAADPWPWPRARRAHV</sequence>
<feature type="region of interest" description="Disordered" evidence="1">
    <location>
        <begin position="116"/>
        <end position="135"/>
    </location>
</feature>
<organism evidence="2 3">
    <name type="scientific">Purpureocillium lilacinum</name>
    <name type="common">Paecilomyces lilacinus</name>
    <dbReference type="NCBI Taxonomy" id="33203"/>
    <lineage>
        <taxon>Eukaryota</taxon>
        <taxon>Fungi</taxon>
        <taxon>Dikarya</taxon>
        <taxon>Ascomycota</taxon>
        <taxon>Pezizomycotina</taxon>
        <taxon>Sordariomycetes</taxon>
        <taxon>Hypocreomycetidae</taxon>
        <taxon>Hypocreales</taxon>
        <taxon>Ophiocordycipitaceae</taxon>
        <taxon>Purpureocillium</taxon>
    </lineage>
</organism>
<name>A0ABR0BKL0_PURLI</name>
<comment type="caution">
    <text evidence="2">The sequence shown here is derived from an EMBL/GenBank/DDBJ whole genome shotgun (WGS) entry which is preliminary data.</text>
</comment>
<protein>
    <submittedName>
        <fullName evidence="2">Uncharacterized protein</fullName>
    </submittedName>
</protein>
<proteinExistence type="predicted"/>
<gene>
    <name evidence="2" type="ORF">Purlil1_11198</name>
</gene>